<feature type="active site" description="Proton donor" evidence="14">
    <location>
        <position position="10"/>
    </location>
</feature>
<evidence type="ECO:0000256" key="8">
    <source>
        <dbReference type="ARBA" id="ARBA00022801"/>
    </source>
</evidence>
<dbReference type="SFLD" id="SFLDG01137">
    <property type="entry name" value="C1.6.1:_Phosphoserine_Phosphat"/>
    <property type="match status" value="1"/>
</dbReference>
<dbReference type="SFLD" id="SFLDS00003">
    <property type="entry name" value="Haloacid_Dehalogenase"/>
    <property type="match status" value="2"/>
</dbReference>
<feature type="active site" description="Nucleophile" evidence="14">
    <location>
        <position position="8"/>
    </location>
</feature>
<dbReference type="Proteomes" id="UP000196317">
    <property type="component" value="Unassembled WGS sequence"/>
</dbReference>
<protein>
    <recommendedName>
        <fullName evidence="5">Phosphoserine phosphatase</fullName>
        <ecNumber evidence="4">3.1.3.3</ecNumber>
    </recommendedName>
    <alternativeName>
        <fullName evidence="11">O-phosphoserine phosphohydrolase</fullName>
    </alternativeName>
</protein>
<dbReference type="SUPFAM" id="SSF56784">
    <property type="entry name" value="HAD-like"/>
    <property type="match status" value="1"/>
</dbReference>
<sequence length="208" mass="22903">MIKLCVFDFDSTIMDGETIDILAAANNASNEVASITKRSMNGELDFFESLTARVKFLKGMPLSKADEICKNLPIMLGASELIAALKQKGVKVVVFSGGFHIATDKMQEKLKFDANFANILHHKDGILTGEVGGEMMFGSSKGEMIDRLKGLLNLDKSEIMCVGDGANDVSMFRKCDLKIAFCAKEILKKEATHCVDVKDLREILNFIR</sequence>
<dbReference type="PANTHER" id="PTHR43344">
    <property type="entry name" value="PHOSPHOSERINE PHOSPHATASE"/>
    <property type="match status" value="1"/>
</dbReference>
<dbReference type="PANTHER" id="PTHR43344:SF2">
    <property type="entry name" value="PHOSPHOSERINE PHOSPHATASE"/>
    <property type="match status" value="1"/>
</dbReference>
<dbReference type="UniPathway" id="UPA00135">
    <property type="reaction ID" value="UER00198"/>
</dbReference>
<dbReference type="NCBIfam" id="TIGR00338">
    <property type="entry name" value="serB"/>
    <property type="match status" value="1"/>
</dbReference>
<dbReference type="SFLD" id="SFLDG01136">
    <property type="entry name" value="C1.6:_Phosphoserine_Phosphatas"/>
    <property type="match status" value="1"/>
</dbReference>
<evidence type="ECO:0000256" key="7">
    <source>
        <dbReference type="ARBA" id="ARBA00022723"/>
    </source>
</evidence>
<accession>A0A1Y5MU49</accession>
<keyword evidence="10" id="KW-0718">Serine biosynthesis</keyword>
<dbReference type="EMBL" id="NDYN01000001">
    <property type="protein sequence ID" value="OUT09162.1"/>
    <property type="molecule type" value="Genomic_DNA"/>
</dbReference>
<dbReference type="SFLD" id="SFLDF00029">
    <property type="entry name" value="phosphoserine_phosphatase"/>
    <property type="match status" value="1"/>
</dbReference>
<evidence type="ECO:0000256" key="10">
    <source>
        <dbReference type="ARBA" id="ARBA00023299"/>
    </source>
</evidence>
<gene>
    <name evidence="15" type="ORF">B9N65_02130</name>
</gene>
<dbReference type="AlphaFoldDB" id="A0A1Y5MU49"/>
<evidence type="ECO:0000313" key="15">
    <source>
        <dbReference type="EMBL" id="OUT09162.1"/>
    </source>
</evidence>
<comment type="caution">
    <text evidence="15">The sequence shown here is derived from an EMBL/GenBank/DDBJ whole genome shotgun (WGS) entry which is preliminary data.</text>
</comment>
<comment type="cofactor">
    <cofactor evidence="1">
        <name>Mg(2+)</name>
        <dbReference type="ChEBI" id="CHEBI:18420"/>
    </cofactor>
</comment>
<dbReference type="EC" id="3.1.3.3" evidence="4"/>
<keyword evidence="9" id="KW-0460">Magnesium</keyword>
<proteinExistence type="inferred from homology"/>
<keyword evidence="6" id="KW-0028">Amino-acid biosynthesis</keyword>
<evidence type="ECO:0000256" key="2">
    <source>
        <dbReference type="ARBA" id="ARBA00005135"/>
    </source>
</evidence>
<comment type="similarity">
    <text evidence="3">Belongs to the HAD-like hydrolase superfamily. SerB family.</text>
</comment>
<keyword evidence="8" id="KW-0378">Hydrolase</keyword>
<dbReference type="GO" id="GO:0006564">
    <property type="term" value="P:L-serine biosynthetic process"/>
    <property type="evidence" value="ECO:0007669"/>
    <property type="project" value="UniProtKB-KW"/>
</dbReference>
<comment type="pathway">
    <text evidence="2">Amino-acid biosynthesis; L-serine biosynthesis; L-serine from 3-phospho-D-glycerate: step 3/3.</text>
</comment>
<dbReference type="GO" id="GO:0036424">
    <property type="term" value="F:L-phosphoserine phosphatase activity"/>
    <property type="evidence" value="ECO:0007669"/>
    <property type="project" value="InterPro"/>
</dbReference>
<dbReference type="InterPro" id="IPR050582">
    <property type="entry name" value="HAD-like_SerB"/>
</dbReference>
<dbReference type="GO" id="GO:0000287">
    <property type="term" value="F:magnesium ion binding"/>
    <property type="evidence" value="ECO:0007669"/>
    <property type="project" value="TreeGrafter"/>
</dbReference>
<dbReference type="CDD" id="cd07500">
    <property type="entry name" value="HAD_PSP"/>
    <property type="match status" value="1"/>
</dbReference>
<dbReference type="InterPro" id="IPR004469">
    <property type="entry name" value="PSP"/>
</dbReference>
<evidence type="ECO:0000256" key="1">
    <source>
        <dbReference type="ARBA" id="ARBA00001946"/>
    </source>
</evidence>
<dbReference type="Pfam" id="PF00702">
    <property type="entry name" value="Hydrolase"/>
    <property type="match status" value="1"/>
</dbReference>
<evidence type="ECO:0000256" key="9">
    <source>
        <dbReference type="ARBA" id="ARBA00022842"/>
    </source>
</evidence>
<evidence type="ECO:0000313" key="16">
    <source>
        <dbReference type="Proteomes" id="UP000196317"/>
    </source>
</evidence>
<dbReference type="SFLD" id="SFLDG01129">
    <property type="entry name" value="C1.5:_HAD__Beta-PGM__Phosphata"/>
    <property type="match status" value="1"/>
</dbReference>
<evidence type="ECO:0000256" key="6">
    <source>
        <dbReference type="ARBA" id="ARBA00022605"/>
    </source>
</evidence>
<dbReference type="NCBIfam" id="TIGR01488">
    <property type="entry name" value="HAD-SF-IB"/>
    <property type="match status" value="1"/>
</dbReference>
<keyword evidence="7" id="KW-0479">Metal-binding</keyword>
<evidence type="ECO:0000256" key="11">
    <source>
        <dbReference type="ARBA" id="ARBA00031693"/>
    </source>
</evidence>
<evidence type="ECO:0000256" key="14">
    <source>
        <dbReference type="PIRSR" id="PIRSR604469-1"/>
    </source>
</evidence>
<evidence type="ECO:0000256" key="5">
    <source>
        <dbReference type="ARBA" id="ARBA00015196"/>
    </source>
</evidence>
<dbReference type="InterPro" id="IPR036412">
    <property type="entry name" value="HAD-like_sf"/>
</dbReference>
<organism evidence="15 16">
    <name type="scientific">Campylobacter concisus</name>
    <dbReference type="NCBI Taxonomy" id="199"/>
    <lineage>
        <taxon>Bacteria</taxon>
        <taxon>Pseudomonadati</taxon>
        <taxon>Campylobacterota</taxon>
        <taxon>Epsilonproteobacteria</taxon>
        <taxon>Campylobacterales</taxon>
        <taxon>Campylobacteraceae</taxon>
        <taxon>Campylobacter</taxon>
    </lineage>
</organism>
<dbReference type="GO" id="GO:0005737">
    <property type="term" value="C:cytoplasm"/>
    <property type="evidence" value="ECO:0007669"/>
    <property type="project" value="TreeGrafter"/>
</dbReference>
<dbReference type="InterPro" id="IPR023214">
    <property type="entry name" value="HAD_sf"/>
</dbReference>
<comment type="catalytic activity">
    <reaction evidence="13">
        <text>O-phospho-D-serine + H2O = D-serine + phosphate</text>
        <dbReference type="Rhea" id="RHEA:24873"/>
        <dbReference type="ChEBI" id="CHEBI:15377"/>
        <dbReference type="ChEBI" id="CHEBI:35247"/>
        <dbReference type="ChEBI" id="CHEBI:43474"/>
        <dbReference type="ChEBI" id="CHEBI:58680"/>
        <dbReference type="EC" id="3.1.3.3"/>
    </reaction>
</comment>
<comment type="catalytic activity">
    <reaction evidence="12">
        <text>O-phospho-L-serine + H2O = L-serine + phosphate</text>
        <dbReference type="Rhea" id="RHEA:21208"/>
        <dbReference type="ChEBI" id="CHEBI:15377"/>
        <dbReference type="ChEBI" id="CHEBI:33384"/>
        <dbReference type="ChEBI" id="CHEBI:43474"/>
        <dbReference type="ChEBI" id="CHEBI:57524"/>
        <dbReference type="EC" id="3.1.3.3"/>
    </reaction>
</comment>
<name>A0A1Y5MU49_9BACT</name>
<dbReference type="RefSeq" id="WP_087582615.1">
    <property type="nucleotide sequence ID" value="NZ_NDYN01000001.1"/>
</dbReference>
<evidence type="ECO:0000256" key="12">
    <source>
        <dbReference type="ARBA" id="ARBA00048138"/>
    </source>
</evidence>
<reference evidence="15 16" key="1">
    <citation type="submission" date="2017-04" db="EMBL/GenBank/DDBJ databases">
        <title>Complete genome of Campylobacter concisus ATCC 33237T and draft genomes for an additional eight well characterized C. concisus strains.</title>
        <authorList>
            <person name="Cornelius A.J."/>
            <person name="Miller W.G."/>
            <person name="Lastovica A.J."/>
            <person name="On S.L."/>
            <person name="French N.P."/>
            <person name="Vandenberg O."/>
            <person name="Biggs P.J."/>
        </authorList>
    </citation>
    <scope>NUCLEOTIDE SEQUENCE [LARGE SCALE GENOMIC DNA]</scope>
    <source>
        <strain evidence="15 16">CCUG 19995</strain>
    </source>
</reference>
<dbReference type="Gene3D" id="3.40.50.1000">
    <property type="entry name" value="HAD superfamily/HAD-like"/>
    <property type="match status" value="1"/>
</dbReference>
<evidence type="ECO:0000256" key="4">
    <source>
        <dbReference type="ARBA" id="ARBA00012640"/>
    </source>
</evidence>
<evidence type="ECO:0000256" key="3">
    <source>
        <dbReference type="ARBA" id="ARBA00009184"/>
    </source>
</evidence>
<evidence type="ECO:0000256" key="13">
    <source>
        <dbReference type="ARBA" id="ARBA00048523"/>
    </source>
</evidence>